<dbReference type="GO" id="GO:0071880">
    <property type="term" value="P:adenylate cyclase-activating adrenergic receptor signaling pathway"/>
    <property type="evidence" value="ECO:0007669"/>
    <property type="project" value="TreeGrafter"/>
</dbReference>
<dbReference type="STRING" id="51028.A0A0N4V6K7"/>
<feature type="domain" description="G-protein coupled receptors family 1 profile" evidence="12">
    <location>
        <begin position="67"/>
        <end position="382"/>
    </location>
</feature>
<evidence type="ECO:0000256" key="9">
    <source>
        <dbReference type="ARBA" id="ARBA00023224"/>
    </source>
</evidence>
<evidence type="ECO:0000259" key="12">
    <source>
        <dbReference type="PROSITE" id="PS50262"/>
    </source>
</evidence>
<dbReference type="GO" id="GO:0005886">
    <property type="term" value="C:plasma membrane"/>
    <property type="evidence" value="ECO:0007669"/>
    <property type="project" value="UniProtKB-SubCell"/>
</dbReference>
<dbReference type="PROSITE" id="PS00237">
    <property type="entry name" value="G_PROTEIN_RECEP_F1_1"/>
    <property type="match status" value="1"/>
</dbReference>
<evidence type="ECO:0000256" key="3">
    <source>
        <dbReference type="ARBA" id="ARBA00022692"/>
    </source>
</evidence>
<feature type="transmembrane region" description="Helical" evidence="11">
    <location>
        <begin position="167"/>
        <end position="190"/>
    </location>
</feature>
<dbReference type="PRINTS" id="PR00237">
    <property type="entry name" value="GPCRRHODOPSN"/>
</dbReference>
<evidence type="ECO:0000256" key="7">
    <source>
        <dbReference type="ARBA" id="ARBA00023157"/>
    </source>
</evidence>
<dbReference type="PANTHER" id="PTHR24248">
    <property type="entry name" value="ADRENERGIC RECEPTOR-RELATED G-PROTEIN COUPLED RECEPTOR"/>
    <property type="match status" value="1"/>
</dbReference>
<dbReference type="PROSITE" id="PS50262">
    <property type="entry name" value="G_PROTEIN_RECEP_F1_2"/>
    <property type="match status" value="1"/>
</dbReference>
<dbReference type="GO" id="GO:0004993">
    <property type="term" value="F:G protein-coupled serotonin receptor activity"/>
    <property type="evidence" value="ECO:0007669"/>
    <property type="project" value="UniProtKB-ARBA"/>
</dbReference>
<accession>A0A0N4V6K7</accession>
<keyword evidence="7" id="KW-1015">Disulfide bond</keyword>
<sequence length="419" mass="48489">MESLNTGSLTVQPFDDDDHFTDLAKFSMFQVHLLQASYIITIVRYLDVQMVAVGTILVIIILACIIGNVFVILAIIVERDLRCRPQYYLIFSLAVADLLVGLIVTPLYAWATLAKAWELGAALCDIWITTDLLLCTSSILHLVAIALDRYWSVTDVTYVQNRTPKRIFAMLAVVWVVSLLISVAPIFGWKDSNFLDRVEKQHVCLVSQQISFQVFSTATAFYIPLFVIIFIYYKIMRAAKLRFKRERDRKTIKRMDSDQLIVGRENEHKKCNGYSPDNTTSEEERTPMALQCDDVEKSRHSSAILTRFPRIKRKSKETTEMKRQRKAWRTLAIITGTFVASWTPFFLVAVYRPICGCEVPELIERFTNWLGYLNSAINPVIYTIFSLDFRNAFHKLLKRMFFIDDRRQTLHDFTISRRS</sequence>
<comment type="similarity">
    <text evidence="10">Belongs to the G-protein coupled receptor 1 family.</text>
</comment>
<feature type="transmembrane region" description="Helical" evidence="11">
    <location>
        <begin position="88"/>
        <end position="111"/>
    </location>
</feature>
<evidence type="ECO:0000256" key="8">
    <source>
        <dbReference type="ARBA" id="ARBA00023170"/>
    </source>
</evidence>
<feature type="transmembrane region" description="Helical" evidence="11">
    <location>
        <begin position="210"/>
        <end position="235"/>
    </location>
</feature>
<dbReference type="AlphaFoldDB" id="A0A0N4V6K7"/>
<dbReference type="OrthoDB" id="5957871at2759"/>
<feature type="transmembrane region" description="Helical" evidence="11">
    <location>
        <begin position="126"/>
        <end position="147"/>
    </location>
</feature>
<dbReference type="Proteomes" id="UP000274131">
    <property type="component" value="Unassembled WGS sequence"/>
</dbReference>
<keyword evidence="9 10" id="KW-0807">Transducer</keyword>
<evidence type="ECO:0000313" key="14">
    <source>
        <dbReference type="Proteomes" id="UP000274131"/>
    </source>
</evidence>
<protein>
    <submittedName>
        <fullName evidence="15">G_PROTEIN_RECEP_F1_2 domain-containing protein</fullName>
    </submittedName>
</protein>
<keyword evidence="5 10" id="KW-0297">G-protein coupled receptor</keyword>
<feature type="transmembrane region" description="Helical" evidence="11">
    <location>
        <begin position="371"/>
        <end position="389"/>
    </location>
</feature>
<keyword evidence="14" id="KW-1185">Reference proteome</keyword>
<dbReference type="SMART" id="SM01381">
    <property type="entry name" value="7TM_GPCR_Srsx"/>
    <property type="match status" value="1"/>
</dbReference>
<dbReference type="CDD" id="cd15331">
    <property type="entry name" value="7tmA_5-HT1A_invertebrates"/>
    <property type="match status" value="1"/>
</dbReference>
<reference evidence="13 14" key="2">
    <citation type="submission" date="2018-10" db="EMBL/GenBank/DDBJ databases">
        <authorList>
            <consortium name="Pathogen Informatics"/>
        </authorList>
    </citation>
    <scope>NUCLEOTIDE SEQUENCE [LARGE SCALE GENOMIC DNA]</scope>
</reference>
<dbReference type="SUPFAM" id="SSF81321">
    <property type="entry name" value="Family A G protein-coupled receptor-like"/>
    <property type="match status" value="1"/>
</dbReference>
<gene>
    <name evidence="13" type="ORF">EVEC_LOCUS5505</name>
</gene>
<evidence type="ECO:0000256" key="11">
    <source>
        <dbReference type="SAM" id="Phobius"/>
    </source>
</evidence>
<feature type="transmembrane region" description="Helical" evidence="11">
    <location>
        <begin position="331"/>
        <end position="351"/>
    </location>
</feature>
<keyword evidence="4 11" id="KW-1133">Transmembrane helix</keyword>
<proteinExistence type="inferred from homology"/>
<dbReference type="EMBL" id="UXUI01008184">
    <property type="protein sequence ID" value="VDD90754.1"/>
    <property type="molecule type" value="Genomic_DNA"/>
</dbReference>
<dbReference type="GO" id="GO:0043410">
    <property type="term" value="P:positive regulation of MAPK cascade"/>
    <property type="evidence" value="ECO:0007669"/>
    <property type="project" value="TreeGrafter"/>
</dbReference>
<evidence type="ECO:0000256" key="10">
    <source>
        <dbReference type="RuleBase" id="RU000688"/>
    </source>
</evidence>
<feature type="transmembrane region" description="Helical" evidence="11">
    <location>
        <begin position="51"/>
        <end position="76"/>
    </location>
</feature>
<evidence type="ECO:0000256" key="4">
    <source>
        <dbReference type="ARBA" id="ARBA00022989"/>
    </source>
</evidence>
<keyword evidence="2" id="KW-1003">Cell membrane</keyword>
<evidence type="ECO:0000256" key="2">
    <source>
        <dbReference type="ARBA" id="ARBA00022475"/>
    </source>
</evidence>
<evidence type="ECO:0000256" key="1">
    <source>
        <dbReference type="ARBA" id="ARBA00004651"/>
    </source>
</evidence>
<reference evidence="15" key="1">
    <citation type="submission" date="2017-02" db="UniProtKB">
        <authorList>
            <consortium name="WormBaseParasite"/>
        </authorList>
    </citation>
    <scope>IDENTIFICATION</scope>
</reference>
<evidence type="ECO:0000313" key="15">
    <source>
        <dbReference type="WBParaSite" id="EVEC_0000589401-mRNA-1"/>
    </source>
</evidence>
<dbReference type="InterPro" id="IPR017452">
    <property type="entry name" value="GPCR_Rhodpsn_7TM"/>
</dbReference>
<comment type="subcellular location">
    <subcellularLocation>
        <location evidence="1">Cell membrane</location>
        <topology evidence="1">Multi-pass membrane protein</topology>
    </subcellularLocation>
</comment>
<dbReference type="WBParaSite" id="EVEC_0000589401-mRNA-1">
    <property type="protein sequence ID" value="EVEC_0000589401-mRNA-1"/>
    <property type="gene ID" value="EVEC_0000589401"/>
</dbReference>
<name>A0A0N4V6K7_ENTVE</name>
<dbReference type="InterPro" id="IPR000276">
    <property type="entry name" value="GPCR_Rhodpsn"/>
</dbReference>
<evidence type="ECO:0000313" key="13">
    <source>
        <dbReference type="EMBL" id="VDD90754.1"/>
    </source>
</evidence>
<dbReference type="Gene3D" id="1.20.1070.10">
    <property type="entry name" value="Rhodopsin 7-helix transmembrane proteins"/>
    <property type="match status" value="1"/>
</dbReference>
<keyword evidence="6 11" id="KW-0472">Membrane</keyword>
<keyword evidence="8 10" id="KW-0675">Receptor</keyword>
<organism evidence="15">
    <name type="scientific">Enterobius vermicularis</name>
    <name type="common">Human pinworm</name>
    <dbReference type="NCBI Taxonomy" id="51028"/>
    <lineage>
        <taxon>Eukaryota</taxon>
        <taxon>Metazoa</taxon>
        <taxon>Ecdysozoa</taxon>
        <taxon>Nematoda</taxon>
        <taxon>Chromadorea</taxon>
        <taxon>Rhabditida</taxon>
        <taxon>Spirurina</taxon>
        <taxon>Oxyuridomorpha</taxon>
        <taxon>Oxyuroidea</taxon>
        <taxon>Oxyuridae</taxon>
        <taxon>Enterobius</taxon>
    </lineage>
</organism>
<evidence type="ECO:0000256" key="5">
    <source>
        <dbReference type="ARBA" id="ARBA00023040"/>
    </source>
</evidence>
<dbReference type="Pfam" id="PF00001">
    <property type="entry name" value="7tm_1"/>
    <property type="match status" value="1"/>
</dbReference>
<keyword evidence="3 10" id="KW-0812">Transmembrane</keyword>
<evidence type="ECO:0000256" key="6">
    <source>
        <dbReference type="ARBA" id="ARBA00023136"/>
    </source>
</evidence>
<dbReference type="PANTHER" id="PTHR24248:SF199">
    <property type="entry name" value="IP13425P-RELATED"/>
    <property type="match status" value="1"/>
</dbReference>